<evidence type="ECO:0000256" key="1">
    <source>
        <dbReference type="ARBA" id="ARBA00009500"/>
    </source>
</evidence>
<evidence type="ECO:0000256" key="3">
    <source>
        <dbReference type="ARBA" id="ARBA00022900"/>
    </source>
</evidence>
<dbReference type="InterPro" id="IPR023796">
    <property type="entry name" value="Serpin_dom"/>
</dbReference>
<evidence type="ECO:0000259" key="5">
    <source>
        <dbReference type="SMART" id="SM00093"/>
    </source>
</evidence>
<dbReference type="Pfam" id="PF00079">
    <property type="entry name" value="Serpin"/>
    <property type="match status" value="1"/>
</dbReference>
<dbReference type="RefSeq" id="XP_046597776.1">
    <property type="nucleotide sequence ID" value="XM_046741820.1"/>
</dbReference>
<evidence type="ECO:0000256" key="4">
    <source>
        <dbReference type="RuleBase" id="RU000411"/>
    </source>
</evidence>
<feature type="domain" description="Serpin" evidence="5">
    <location>
        <begin position="58"/>
        <end position="406"/>
    </location>
</feature>
<dbReference type="Proteomes" id="UP000829291">
    <property type="component" value="Chromosome 5"/>
</dbReference>
<dbReference type="Gene3D" id="2.30.39.10">
    <property type="entry name" value="Alpha-1-antitrypsin, domain 1"/>
    <property type="match status" value="1"/>
</dbReference>
<keyword evidence="3" id="KW-0722">Serine protease inhibitor</keyword>
<organism evidence="6 7">
    <name type="scientific">Neodiprion lecontei</name>
    <name type="common">Redheaded pine sawfly</name>
    <dbReference type="NCBI Taxonomy" id="441921"/>
    <lineage>
        <taxon>Eukaryota</taxon>
        <taxon>Metazoa</taxon>
        <taxon>Ecdysozoa</taxon>
        <taxon>Arthropoda</taxon>
        <taxon>Hexapoda</taxon>
        <taxon>Insecta</taxon>
        <taxon>Pterygota</taxon>
        <taxon>Neoptera</taxon>
        <taxon>Endopterygota</taxon>
        <taxon>Hymenoptera</taxon>
        <taxon>Tenthredinoidea</taxon>
        <taxon>Diprionidae</taxon>
        <taxon>Diprioninae</taxon>
        <taxon>Neodiprion</taxon>
    </lineage>
</organism>
<name>A0ABM3GBY7_NEOLC</name>
<evidence type="ECO:0000313" key="6">
    <source>
        <dbReference type="Proteomes" id="UP000829291"/>
    </source>
</evidence>
<dbReference type="Gene3D" id="3.30.497.10">
    <property type="entry name" value="Antithrombin, subunit I, domain 2"/>
    <property type="match status" value="1"/>
</dbReference>
<dbReference type="PANTHER" id="PTHR11461">
    <property type="entry name" value="SERINE PROTEASE INHIBITOR, SERPIN"/>
    <property type="match status" value="1"/>
</dbReference>
<dbReference type="SUPFAM" id="SSF56574">
    <property type="entry name" value="Serpins"/>
    <property type="match status" value="1"/>
</dbReference>
<accession>A0ABM3GBY7</accession>
<dbReference type="InterPro" id="IPR042178">
    <property type="entry name" value="Serpin_sf_1"/>
</dbReference>
<protein>
    <submittedName>
        <fullName evidence="7">Antichymotrypsin-2 isoform X1</fullName>
    </submittedName>
</protein>
<dbReference type="PANTHER" id="PTHR11461:SF211">
    <property type="entry name" value="GH10112P-RELATED"/>
    <property type="match status" value="1"/>
</dbReference>
<reference evidence="7" key="1">
    <citation type="submission" date="2025-08" db="UniProtKB">
        <authorList>
            <consortium name="RefSeq"/>
        </authorList>
    </citation>
    <scope>IDENTIFICATION</scope>
    <source>
        <tissue evidence="7">Thorax and Abdomen</tissue>
    </source>
</reference>
<gene>
    <name evidence="7" type="primary">LOC107219166</name>
</gene>
<dbReference type="SMART" id="SM00093">
    <property type="entry name" value="SERPIN"/>
    <property type="match status" value="1"/>
</dbReference>
<comment type="similarity">
    <text evidence="1 4">Belongs to the serpin family.</text>
</comment>
<proteinExistence type="inferred from homology"/>
<sequence>MFERLIFTGRFVKGVSSFTRHSRKVLLFSAAAFAVCAMADPSNDPLRIIARSTGGFSNRFLKTVVESNPGNLISSPLSAQVVLAMAAYGAGGSTATQMRTSLGIPANNALGQSGYKSLIETLNAVKGVQLKMANKIYTSDMVPIKASYKEITAVKFLAETESLDFGRAATAAASINAWCDEQTNHRIKDVVTPDSLTPDTALVLVNAVYFKGNWATKFDSAQTEDRPFHVDAKTTINVPTMYIKRNYRFGNIPEIDAKFIELPYEGKELSMIIIRPNQIDGLKRIQDNLHTVNLTDHLKRSYSNEVMLYLPKFKIETTLDLKPSLEKMGMSEMFQNGADFSGMANAPLKISKVIQKAFIEVNEEGSEAAAVTGLSGRRSFDISKKTTVLNVNRPFILFLRQAETVPIIAGAPSSSWHGVAEPSASIPRRQASLLHDIPSEF</sequence>
<dbReference type="InterPro" id="IPR042185">
    <property type="entry name" value="Serpin_sf_2"/>
</dbReference>
<keyword evidence="6" id="KW-1185">Reference proteome</keyword>
<dbReference type="CDD" id="cd19601">
    <property type="entry name" value="serpin42Da-like"/>
    <property type="match status" value="1"/>
</dbReference>
<keyword evidence="2" id="KW-0646">Protease inhibitor</keyword>
<dbReference type="InterPro" id="IPR036186">
    <property type="entry name" value="Serpin_sf"/>
</dbReference>
<dbReference type="GeneID" id="107219166"/>
<evidence type="ECO:0000256" key="2">
    <source>
        <dbReference type="ARBA" id="ARBA00022690"/>
    </source>
</evidence>
<dbReference type="InterPro" id="IPR000215">
    <property type="entry name" value="Serpin_fam"/>
</dbReference>
<evidence type="ECO:0000313" key="7">
    <source>
        <dbReference type="RefSeq" id="XP_046597776.1"/>
    </source>
</evidence>